<proteinExistence type="inferred from homology"/>
<evidence type="ECO:0000256" key="3">
    <source>
        <dbReference type="ARBA" id="ARBA00023082"/>
    </source>
</evidence>
<keyword evidence="10" id="KW-1185">Reference proteome</keyword>
<evidence type="ECO:0000256" key="2">
    <source>
        <dbReference type="ARBA" id="ARBA00023015"/>
    </source>
</evidence>
<dbReference type="InterPro" id="IPR011990">
    <property type="entry name" value="TPR-like_helical_dom_sf"/>
</dbReference>
<comment type="similarity">
    <text evidence="1">Belongs to the sigma-70 factor family. ECF subfamily.</text>
</comment>
<dbReference type="RefSeq" id="WP_212519520.1">
    <property type="nucleotide sequence ID" value="NZ_JAGSOH010000055.1"/>
</dbReference>
<dbReference type="InterPro" id="IPR046531">
    <property type="entry name" value="DUF6596"/>
</dbReference>
<evidence type="ECO:0000259" key="7">
    <source>
        <dbReference type="Pfam" id="PF08281"/>
    </source>
</evidence>
<evidence type="ECO:0000256" key="1">
    <source>
        <dbReference type="ARBA" id="ARBA00010641"/>
    </source>
</evidence>
<dbReference type="Pfam" id="PF04542">
    <property type="entry name" value="Sigma70_r2"/>
    <property type="match status" value="1"/>
</dbReference>
<evidence type="ECO:0000259" key="8">
    <source>
        <dbReference type="Pfam" id="PF20239"/>
    </source>
</evidence>
<dbReference type="InterPro" id="IPR036388">
    <property type="entry name" value="WH-like_DNA-bd_sf"/>
</dbReference>
<dbReference type="SUPFAM" id="SSF88946">
    <property type="entry name" value="Sigma2 domain of RNA polymerase sigma factors"/>
    <property type="match status" value="1"/>
</dbReference>
<accession>A0A941IMA4</accession>
<dbReference type="GO" id="GO:0016987">
    <property type="term" value="F:sigma factor activity"/>
    <property type="evidence" value="ECO:0007669"/>
    <property type="project" value="UniProtKB-KW"/>
</dbReference>
<feature type="region of interest" description="Disordered" evidence="5">
    <location>
        <begin position="1"/>
        <end position="43"/>
    </location>
</feature>
<sequence length="450" mass="49460">MSGANARDSRDLRDARDSRDAQDPRDARDSRDANAQAAHDANTGDVSLREAVAAVYADGWSRIVATMIRFTGGDWDLAEECAQDAFAQALRSWPDTGVPRQPLAWLTTAARNRAVDRMRRASTETAKLREWAAMEREQPPPYTRDGEIPDERLELMFTCCHPALNLDAQVALTLRALAGLSTAEIARAFLVPERTMGQRIFRAKQKVAHAVIPFRVPPAHLLPDRLPAVLHVLYLLYNEGYSDQRHKARLSAEAIRLARVLAALMPDEPEAHGMLALMLLHDARRPSRADAAGELVTLAEQDRGSWDAGEIDEGTAVLERALRMRRAGPFQIQAAIAACHATAPFTAETDWPQVVGLYDQLARIAPSPIVDLNRAVALAMTQGPEAALAVVDRLAESGRLDGYYLLHATRADLLQRSSRSAEADACLRTAIELAPTDAERRLLARRLSAS</sequence>
<dbReference type="PANTHER" id="PTHR47756:SF2">
    <property type="entry name" value="BLL6612 PROTEIN"/>
    <property type="match status" value="1"/>
</dbReference>
<dbReference type="GO" id="GO:0003677">
    <property type="term" value="F:DNA binding"/>
    <property type="evidence" value="ECO:0007669"/>
    <property type="project" value="InterPro"/>
</dbReference>
<dbReference type="Gene3D" id="1.25.40.10">
    <property type="entry name" value="Tetratricopeptide repeat domain"/>
    <property type="match status" value="1"/>
</dbReference>
<dbReference type="Pfam" id="PF08281">
    <property type="entry name" value="Sigma70_r4_2"/>
    <property type="match status" value="1"/>
</dbReference>
<dbReference type="InterPro" id="IPR007627">
    <property type="entry name" value="RNA_pol_sigma70_r2"/>
</dbReference>
<reference evidence="9" key="1">
    <citation type="submission" date="2021-04" db="EMBL/GenBank/DDBJ databases">
        <title>Genome based classification of Actinospica acidithermotolerans sp. nov., an actinobacterium isolated from an Indonesian hot spring.</title>
        <authorList>
            <person name="Kusuma A.B."/>
            <person name="Putra K.E."/>
            <person name="Nafisah S."/>
            <person name="Loh J."/>
            <person name="Nouioui I."/>
            <person name="Goodfellow M."/>
        </authorList>
    </citation>
    <scope>NUCLEOTIDE SEQUENCE</scope>
    <source>
        <strain evidence="9">MGRD01-02</strain>
    </source>
</reference>
<evidence type="ECO:0000313" key="9">
    <source>
        <dbReference type="EMBL" id="MBR7828386.1"/>
    </source>
</evidence>
<dbReference type="Proteomes" id="UP000676325">
    <property type="component" value="Unassembled WGS sequence"/>
</dbReference>
<evidence type="ECO:0000256" key="5">
    <source>
        <dbReference type="SAM" id="MobiDB-lite"/>
    </source>
</evidence>
<protein>
    <submittedName>
        <fullName evidence="9">Sigma-70 family RNA polymerase sigma factor</fullName>
    </submittedName>
</protein>
<evidence type="ECO:0000256" key="4">
    <source>
        <dbReference type="ARBA" id="ARBA00023163"/>
    </source>
</evidence>
<dbReference type="NCBIfam" id="TIGR02937">
    <property type="entry name" value="sigma70-ECF"/>
    <property type="match status" value="1"/>
</dbReference>
<evidence type="ECO:0000313" key="10">
    <source>
        <dbReference type="Proteomes" id="UP000676325"/>
    </source>
</evidence>
<comment type="caution">
    <text evidence="9">The sequence shown here is derived from an EMBL/GenBank/DDBJ whole genome shotgun (WGS) entry which is preliminary data.</text>
</comment>
<dbReference type="InterPro" id="IPR013325">
    <property type="entry name" value="RNA_pol_sigma_r2"/>
</dbReference>
<keyword evidence="2" id="KW-0805">Transcription regulation</keyword>
<feature type="compositionally biased region" description="Basic and acidic residues" evidence="5">
    <location>
        <begin position="7"/>
        <end position="32"/>
    </location>
</feature>
<organism evidence="9 10">
    <name type="scientific">Actinospica acidithermotolerans</name>
    <dbReference type="NCBI Taxonomy" id="2828514"/>
    <lineage>
        <taxon>Bacteria</taxon>
        <taxon>Bacillati</taxon>
        <taxon>Actinomycetota</taxon>
        <taxon>Actinomycetes</taxon>
        <taxon>Catenulisporales</taxon>
        <taxon>Actinospicaceae</taxon>
        <taxon>Actinospica</taxon>
    </lineage>
</organism>
<dbReference type="InterPro" id="IPR013249">
    <property type="entry name" value="RNA_pol_sigma70_r4_t2"/>
</dbReference>
<gene>
    <name evidence="9" type="ORF">KDK95_18895</name>
</gene>
<feature type="domain" description="RNA polymerase sigma-70 region 2" evidence="6">
    <location>
        <begin position="67"/>
        <end position="122"/>
    </location>
</feature>
<feature type="domain" description="DUF6596" evidence="8">
    <location>
        <begin position="225"/>
        <end position="321"/>
    </location>
</feature>
<keyword evidence="4" id="KW-0804">Transcription</keyword>
<dbReference type="PANTHER" id="PTHR47756">
    <property type="entry name" value="BLL6612 PROTEIN-RELATED"/>
    <property type="match status" value="1"/>
</dbReference>
<dbReference type="InterPro" id="IPR014284">
    <property type="entry name" value="RNA_pol_sigma-70_dom"/>
</dbReference>
<keyword evidence="3" id="KW-0731">Sigma factor</keyword>
<dbReference type="Gene3D" id="1.10.1740.10">
    <property type="match status" value="1"/>
</dbReference>
<dbReference type="EMBL" id="JAGSOH010000055">
    <property type="protein sequence ID" value="MBR7828386.1"/>
    <property type="molecule type" value="Genomic_DNA"/>
</dbReference>
<dbReference type="GO" id="GO:0006352">
    <property type="term" value="P:DNA-templated transcription initiation"/>
    <property type="evidence" value="ECO:0007669"/>
    <property type="project" value="InterPro"/>
</dbReference>
<dbReference type="SUPFAM" id="SSF88659">
    <property type="entry name" value="Sigma3 and sigma4 domains of RNA polymerase sigma factors"/>
    <property type="match status" value="1"/>
</dbReference>
<evidence type="ECO:0000259" key="6">
    <source>
        <dbReference type="Pfam" id="PF04542"/>
    </source>
</evidence>
<dbReference type="InterPro" id="IPR013324">
    <property type="entry name" value="RNA_pol_sigma_r3/r4-like"/>
</dbReference>
<dbReference type="AlphaFoldDB" id="A0A941IMA4"/>
<dbReference type="Pfam" id="PF20239">
    <property type="entry name" value="DUF6596"/>
    <property type="match status" value="1"/>
</dbReference>
<feature type="domain" description="RNA polymerase sigma factor 70 region 4 type 2" evidence="7">
    <location>
        <begin position="157"/>
        <end position="206"/>
    </location>
</feature>
<dbReference type="Gene3D" id="1.10.10.10">
    <property type="entry name" value="Winged helix-like DNA-binding domain superfamily/Winged helix DNA-binding domain"/>
    <property type="match status" value="1"/>
</dbReference>
<name>A0A941IMA4_9ACTN</name>